<comment type="similarity">
    <text evidence="5">Belongs to the TAM41 family.</text>
</comment>
<sequence>MQRFHKLSAERTSRCVGALKAFRRLQSSYSTRNGRDNLLEPIVHGPIMASGIELTHDFSKDELLLLDQGIQKTNDFASKFTNYRYKFKKLPLDYGSNQLISIEPELQQKLESVVSDFKSPIKYAFGYGSGVFKQNGYSKNQEVPQIDMILGVVHPEHFHSLNMRQNPHHYSSLRYFGSKFVSQFQEIGAGIYFNPFVDINGQTVKYGIVSMENLLKDLATWNSFYLAGRLQKPVKILKNDLSVQYWNQLNLKAAATLAKHLIRKDSSKPLDEFEFYKQITALSYAGDIRYKLGGENPDKVRNIVEKNFSQFQEYYKPIFKDVIVNNSHYLPQGFTPENSIKLLERRIFRTSTLQTVKGVFTAGIAKSIRYAWAKKLKAMKQAK</sequence>
<dbReference type="GO" id="GO:0016024">
    <property type="term" value="P:CDP-diacylglycerol biosynthetic process"/>
    <property type="evidence" value="ECO:0007669"/>
    <property type="project" value="UniProtKB-UniPathway"/>
</dbReference>
<gene>
    <name evidence="19" type="ORF">LANO_0G02300G</name>
</gene>
<evidence type="ECO:0000256" key="4">
    <source>
        <dbReference type="ARBA" id="ARBA00005189"/>
    </source>
</evidence>
<evidence type="ECO:0000256" key="8">
    <source>
        <dbReference type="ARBA" id="ARBA00022516"/>
    </source>
</evidence>
<dbReference type="GO" id="GO:0004605">
    <property type="term" value="F:phosphatidate cytidylyltransferase activity"/>
    <property type="evidence" value="ECO:0007669"/>
    <property type="project" value="UniProtKB-EC"/>
</dbReference>
<keyword evidence="16" id="KW-0594">Phospholipid biosynthesis</keyword>
<evidence type="ECO:0000256" key="2">
    <source>
        <dbReference type="ARBA" id="ARBA00004443"/>
    </source>
</evidence>
<dbReference type="PANTHER" id="PTHR13619">
    <property type="entry name" value="PHOSPHATIDATE CYTIDYLYLTRANSFERASE, MITOCHONDRIAL"/>
    <property type="match status" value="1"/>
</dbReference>
<comment type="pathway">
    <text evidence="3">Phospholipid metabolism; CDP-diacylglycerol biosynthesis; CDP-diacylglycerol from sn-glycerol 3-phosphate: step 3/3.</text>
</comment>
<proteinExistence type="inferred from homology"/>
<keyword evidence="9" id="KW-0808">Transferase</keyword>
<comment type="cofactor">
    <cofactor evidence="1">
        <name>Mg(2+)</name>
        <dbReference type="ChEBI" id="CHEBI:18420"/>
    </cofactor>
</comment>
<evidence type="ECO:0000256" key="13">
    <source>
        <dbReference type="ARBA" id="ARBA00023098"/>
    </source>
</evidence>
<dbReference type="UniPathway" id="UPA00557">
    <property type="reaction ID" value="UER00614"/>
</dbReference>
<name>A0A1G4KEZ6_9SACH</name>
<evidence type="ECO:0000256" key="12">
    <source>
        <dbReference type="ARBA" id="ARBA00022842"/>
    </source>
</evidence>
<evidence type="ECO:0000256" key="7">
    <source>
        <dbReference type="ARBA" id="ARBA00018337"/>
    </source>
</evidence>
<accession>A0A1G4KEZ6</accession>
<dbReference type="GO" id="GO:0005743">
    <property type="term" value="C:mitochondrial inner membrane"/>
    <property type="evidence" value="ECO:0007669"/>
    <property type="project" value="UniProtKB-SubCell"/>
</dbReference>
<evidence type="ECO:0000256" key="17">
    <source>
        <dbReference type="ARBA" id="ARBA00023264"/>
    </source>
</evidence>
<keyword evidence="17" id="KW-1208">Phospholipid metabolism</keyword>
<keyword evidence="10" id="KW-0548">Nucleotidyltransferase</keyword>
<dbReference type="Proteomes" id="UP000189911">
    <property type="component" value="Chromosome G"/>
</dbReference>
<comment type="pathway">
    <text evidence="4">Lipid metabolism.</text>
</comment>
<evidence type="ECO:0000256" key="1">
    <source>
        <dbReference type="ARBA" id="ARBA00001946"/>
    </source>
</evidence>
<dbReference type="PIRSF" id="PIRSF028840">
    <property type="entry name" value="Mmp37"/>
    <property type="match status" value="1"/>
</dbReference>
<dbReference type="Pfam" id="PF09139">
    <property type="entry name" value="Tam41_Mmp37"/>
    <property type="match status" value="2"/>
</dbReference>
<dbReference type="AlphaFoldDB" id="A0A1G4KEZ6"/>
<evidence type="ECO:0000256" key="15">
    <source>
        <dbReference type="ARBA" id="ARBA00023136"/>
    </source>
</evidence>
<evidence type="ECO:0000313" key="20">
    <source>
        <dbReference type="Proteomes" id="UP000189911"/>
    </source>
</evidence>
<reference evidence="20" key="1">
    <citation type="submission" date="2016-03" db="EMBL/GenBank/DDBJ databases">
        <authorList>
            <person name="Devillers Hugo."/>
        </authorList>
    </citation>
    <scope>NUCLEOTIDE SEQUENCE [LARGE SCALE GENOMIC DNA]</scope>
</reference>
<evidence type="ECO:0000256" key="5">
    <source>
        <dbReference type="ARBA" id="ARBA00005458"/>
    </source>
</evidence>
<keyword evidence="14" id="KW-0496">Mitochondrion</keyword>
<keyword evidence="8" id="KW-0444">Lipid biosynthesis</keyword>
<protein>
    <recommendedName>
        <fullName evidence="7">Phosphatidate cytidylyltransferase, mitochondrial</fullName>
        <ecNumber evidence="6">2.7.7.41</ecNumber>
    </recommendedName>
    <alternativeName>
        <fullName evidence="18">CDP-diacylglycerol synthase</fullName>
    </alternativeName>
</protein>
<evidence type="ECO:0000256" key="18">
    <source>
        <dbReference type="ARBA" id="ARBA00029893"/>
    </source>
</evidence>
<dbReference type="GO" id="GO:0032049">
    <property type="term" value="P:cardiolipin biosynthetic process"/>
    <property type="evidence" value="ECO:0007669"/>
    <property type="project" value="InterPro"/>
</dbReference>
<keyword evidence="15" id="KW-0472">Membrane</keyword>
<dbReference type="PANTHER" id="PTHR13619:SF0">
    <property type="entry name" value="PHOSPHATIDATE CYTIDYLYLTRANSFERASE, MITOCHONDRIAL"/>
    <property type="match status" value="1"/>
</dbReference>
<keyword evidence="11" id="KW-0999">Mitochondrion inner membrane</keyword>
<evidence type="ECO:0000256" key="16">
    <source>
        <dbReference type="ARBA" id="ARBA00023209"/>
    </source>
</evidence>
<keyword evidence="12" id="KW-0460">Magnesium</keyword>
<evidence type="ECO:0000256" key="11">
    <source>
        <dbReference type="ARBA" id="ARBA00022792"/>
    </source>
</evidence>
<evidence type="ECO:0000256" key="9">
    <source>
        <dbReference type="ARBA" id="ARBA00022679"/>
    </source>
</evidence>
<comment type="subcellular location">
    <subcellularLocation>
        <location evidence="2">Mitochondrion inner membrane</location>
        <topology evidence="2">Peripheral membrane protein</topology>
        <orientation evidence="2">Matrix side</orientation>
    </subcellularLocation>
</comment>
<dbReference type="InterPro" id="IPR015222">
    <property type="entry name" value="Tam41"/>
</dbReference>
<evidence type="ECO:0000313" key="19">
    <source>
        <dbReference type="EMBL" id="SCV03126.1"/>
    </source>
</evidence>
<dbReference type="EMBL" id="LT598453">
    <property type="protein sequence ID" value="SCV03126.1"/>
    <property type="molecule type" value="Genomic_DNA"/>
</dbReference>
<evidence type="ECO:0000256" key="3">
    <source>
        <dbReference type="ARBA" id="ARBA00005119"/>
    </source>
</evidence>
<dbReference type="OrthoDB" id="341477at2759"/>
<organism evidence="19 20">
    <name type="scientific">Lachancea nothofagi CBS 11611</name>
    <dbReference type="NCBI Taxonomy" id="1266666"/>
    <lineage>
        <taxon>Eukaryota</taxon>
        <taxon>Fungi</taxon>
        <taxon>Dikarya</taxon>
        <taxon>Ascomycota</taxon>
        <taxon>Saccharomycotina</taxon>
        <taxon>Saccharomycetes</taxon>
        <taxon>Saccharomycetales</taxon>
        <taxon>Saccharomycetaceae</taxon>
        <taxon>Lachancea</taxon>
    </lineage>
</organism>
<dbReference type="EC" id="2.7.7.41" evidence="6"/>
<evidence type="ECO:0000256" key="10">
    <source>
        <dbReference type="ARBA" id="ARBA00022695"/>
    </source>
</evidence>
<keyword evidence="20" id="KW-1185">Reference proteome</keyword>
<evidence type="ECO:0000256" key="14">
    <source>
        <dbReference type="ARBA" id="ARBA00023128"/>
    </source>
</evidence>
<keyword evidence="13" id="KW-0443">Lipid metabolism</keyword>
<evidence type="ECO:0000256" key="6">
    <source>
        <dbReference type="ARBA" id="ARBA00012487"/>
    </source>
</evidence>